<sequence length="106" mass="12041">MKLFTLLYSILFTLFTTSSLACKCISKADGKAHNEETRRACRYAHGRIVEHEQGSLTDCNAHSMSQKLSDFHFRCETYNSRSDCRHSVVARRCYQGHSRPAGGHIT</sequence>
<keyword evidence="1" id="KW-0732">Signal</keyword>
<name>A0A9P4PM12_9PLEO</name>
<evidence type="ECO:0000313" key="3">
    <source>
        <dbReference type="Proteomes" id="UP000799764"/>
    </source>
</evidence>
<evidence type="ECO:0000256" key="1">
    <source>
        <dbReference type="SAM" id="SignalP"/>
    </source>
</evidence>
<comment type="caution">
    <text evidence="2">The sequence shown here is derived from an EMBL/GenBank/DDBJ whole genome shotgun (WGS) entry which is preliminary data.</text>
</comment>
<accession>A0A9P4PM12</accession>
<dbReference type="Proteomes" id="UP000799764">
    <property type="component" value="Unassembled WGS sequence"/>
</dbReference>
<organism evidence="2 3">
    <name type="scientific">Karstenula rhodostoma CBS 690.94</name>
    <dbReference type="NCBI Taxonomy" id="1392251"/>
    <lineage>
        <taxon>Eukaryota</taxon>
        <taxon>Fungi</taxon>
        <taxon>Dikarya</taxon>
        <taxon>Ascomycota</taxon>
        <taxon>Pezizomycotina</taxon>
        <taxon>Dothideomycetes</taxon>
        <taxon>Pleosporomycetidae</taxon>
        <taxon>Pleosporales</taxon>
        <taxon>Massarineae</taxon>
        <taxon>Didymosphaeriaceae</taxon>
        <taxon>Karstenula</taxon>
    </lineage>
</organism>
<dbReference type="OrthoDB" id="3809650at2759"/>
<reference evidence="2" key="1">
    <citation type="journal article" date="2020" name="Stud. Mycol.">
        <title>101 Dothideomycetes genomes: a test case for predicting lifestyles and emergence of pathogens.</title>
        <authorList>
            <person name="Haridas S."/>
            <person name="Albert R."/>
            <person name="Binder M."/>
            <person name="Bloem J."/>
            <person name="Labutti K."/>
            <person name="Salamov A."/>
            <person name="Andreopoulos B."/>
            <person name="Baker S."/>
            <person name="Barry K."/>
            <person name="Bills G."/>
            <person name="Bluhm B."/>
            <person name="Cannon C."/>
            <person name="Castanera R."/>
            <person name="Culley D."/>
            <person name="Daum C."/>
            <person name="Ezra D."/>
            <person name="Gonzalez J."/>
            <person name="Henrissat B."/>
            <person name="Kuo A."/>
            <person name="Liang C."/>
            <person name="Lipzen A."/>
            <person name="Lutzoni F."/>
            <person name="Magnuson J."/>
            <person name="Mondo S."/>
            <person name="Nolan M."/>
            <person name="Ohm R."/>
            <person name="Pangilinan J."/>
            <person name="Park H.-J."/>
            <person name="Ramirez L."/>
            <person name="Alfaro M."/>
            <person name="Sun H."/>
            <person name="Tritt A."/>
            <person name="Yoshinaga Y."/>
            <person name="Zwiers L.-H."/>
            <person name="Turgeon B."/>
            <person name="Goodwin S."/>
            <person name="Spatafora J."/>
            <person name="Crous P."/>
            <person name="Grigoriev I."/>
        </authorList>
    </citation>
    <scope>NUCLEOTIDE SEQUENCE</scope>
    <source>
        <strain evidence="2">CBS 690.94</strain>
    </source>
</reference>
<dbReference type="AlphaFoldDB" id="A0A9P4PM12"/>
<protein>
    <recommendedName>
        <fullName evidence="4">Secreted protein</fullName>
    </recommendedName>
</protein>
<proteinExistence type="predicted"/>
<evidence type="ECO:0000313" key="2">
    <source>
        <dbReference type="EMBL" id="KAF2446520.1"/>
    </source>
</evidence>
<dbReference type="PROSITE" id="PS51257">
    <property type="entry name" value="PROKAR_LIPOPROTEIN"/>
    <property type="match status" value="1"/>
</dbReference>
<feature type="chain" id="PRO_5040142280" description="Secreted protein" evidence="1">
    <location>
        <begin position="22"/>
        <end position="106"/>
    </location>
</feature>
<evidence type="ECO:0008006" key="4">
    <source>
        <dbReference type="Google" id="ProtNLM"/>
    </source>
</evidence>
<gene>
    <name evidence="2" type="ORF">P171DRAFT_483859</name>
</gene>
<keyword evidence="3" id="KW-1185">Reference proteome</keyword>
<feature type="signal peptide" evidence="1">
    <location>
        <begin position="1"/>
        <end position="21"/>
    </location>
</feature>
<dbReference type="EMBL" id="MU001498">
    <property type="protein sequence ID" value="KAF2446520.1"/>
    <property type="molecule type" value="Genomic_DNA"/>
</dbReference>